<feature type="domain" description="Homeobox" evidence="8">
    <location>
        <begin position="169"/>
        <end position="229"/>
    </location>
</feature>
<dbReference type="GO" id="GO:0000981">
    <property type="term" value="F:DNA-binding transcription factor activity, RNA polymerase II-specific"/>
    <property type="evidence" value="ECO:0007669"/>
    <property type="project" value="InterPro"/>
</dbReference>
<dbReference type="InterPro" id="IPR020479">
    <property type="entry name" value="HD_metazoa"/>
</dbReference>
<dbReference type="InterPro" id="IPR009057">
    <property type="entry name" value="Homeodomain-like_sf"/>
</dbReference>
<sequence length="277" mass="31401">MCEINDTYQQGRSLQTINYCKNPTVDKSYTEDNSQYILKFGIDRLLGQQMTDQTGLVEHKICAPAFNFDGHHCNPDPTERLHSENNHLNSLETVSKSNIPTRSNLVKPFPRRVECGLFAAQSSTGNTRITDSVEASLSNMTNGLKESFPIHSKQSKINKTGEHATSIRGKRSWSRAVFSSLQRKGLERTFQDQKYITKPDRKRLAANLGLHDSQVKVWFQNRRMKWRHMVKSKRLPSTQSHSTINEGSSTSNACATVDEVLALCIDEDSRDIDIIID</sequence>
<dbReference type="RefSeq" id="XP_035775845.1">
    <property type="nucleotide sequence ID" value="XM_035919952.1"/>
</dbReference>
<keyword evidence="10" id="KW-1185">Reference proteome</keyword>
<evidence type="ECO:0000259" key="8">
    <source>
        <dbReference type="PROSITE" id="PS50071"/>
    </source>
</evidence>
<dbReference type="PRINTS" id="PR00031">
    <property type="entry name" value="HTHREPRESSR"/>
</dbReference>
<dbReference type="Gene3D" id="1.10.10.60">
    <property type="entry name" value="Homeodomain-like"/>
    <property type="match status" value="1"/>
</dbReference>
<feature type="DNA-binding region" description="Homeobox" evidence="6">
    <location>
        <begin position="171"/>
        <end position="230"/>
    </location>
</feature>
<dbReference type="PANTHER" id="PTHR46808:SF1">
    <property type="entry name" value="H2.0-LIKE HOMEOBOX PROTEIN"/>
    <property type="match status" value="1"/>
</dbReference>
<reference evidence="9 10" key="1">
    <citation type="journal article" date="2017" name="G3 (Bethesda)">
        <title>The Physical Genome Mapping of Anopheles albimanus Corrected Scaffold Misassemblies and Identified Interarm Rearrangements in Genus Anopheles.</title>
        <authorList>
            <person name="Artemov G.N."/>
            <person name="Peery A.N."/>
            <person name="Jiang X."/>
            <person name="Tu Z."/>
            <person name="Stegniy V.N."/>
            <person name="Sharakhova M.V."/>
            <person name="Sharakhov I.V."/>
        </authorList>
    </citation>
    <scope>NUCLEOTIDE SEQUENCE [LARGE SCALE GENOMIC DNA]</scope>
    <source>
        <strain evidence="9 10">ALBI9_A</strain>
    </source>
</reference>
<evidence type="ECO:0000256" key="7">
    <source>
        <dbReference type="RuleBase" id="RU000682"/>
    </source>
</evidence>
<organism evidence="9 10">
    <name type="scientific">Anopheles albimanus</name>
    <name type="common">New world malaria mosquito</name>
    <dbReference type="NCBI Taxonomy" id="7167"/>
    <lineage>
        <taxon>Eukaryota</taxon>
        <taxon>Metazoa</taxon>
        <taxon>Ecdysozoa</taxon>
        <taxon>Arthropoda</taxon>
        <taxon>Hexapoda</taxon>
        <taxon>Insecta</taxon>
        <taxon>Pterygota</taxon>
        <taxon>Neoptera</taxon>
        <taxon>Endopterygota</taxon>
        <taxon>Diptera</taxon>
        <taxon>Nematocera</taxon>
        <taxon>Culicoidea</taxon>
        <taxon>Culicidae</taxon>
        <taxon>Anophelinae</taxon>
        <taxon>Anopheles</taxon>
    </lineage>
</organism>
<dbReference type="PANTHER" id="PTHR46808">
    <property type="entry name" value="H2.0-LIKE HOMEOBOX PROTEIN"/>
    <property type="match status" value="1"/>
</dbReference>
<name>A0A8W7K7T5_ANOAL</name>
<protein>
    <recommendedName>
        <fullName evidence="8">Homeobox domain-containing protein</fullName>
    </recommendedName>
</protein>
<dbReference type="CDD" id="cd00086">
    <property type="entry name" value="homeodomain"/>
    <property type="match status" value="1"/>
</dbReference>
<keyword evidence="4 6" id="KW-0539">Nucleus</keyword>
<dbReference type="PRINTS" id="PR00024">
    <property type="entry name" value="HOMEOBOX"/>
</dbReference>
<dbReference type="InterPro" id="IPR000047">
    <property type="entry name" value="HTH_motif"/>
</dbReference>
<dbReference type="InterPro" id="IPR001356">
    <property type="entry name" value="HD"/>
</dbReference>
<evidence type="ECO:0000256" key="1">
    <source>
        <dbReference type="ARBA" id="ARBA00004123"/>
    </source>
</evidence>
<evidence type="ECO:0000256" key="5">
    <source>
        <dbReference type="ARBA" id="ARBA00038504"/>
    </source>
</evidence>
<dbReference type="GeneID" id="118457938"/>
<proteinExistence type="inferred from homology"/>
<comment type="subcellular location">
    <subcellularLocation>
        <location evidence="1 6 7">Nucleus</location>
    </subcellularLocation>
</comment>
<dbReference type="KEGG" id="aali:118457938"/>
<dbReference type="PROSITE" id="PS00027">
    <property type="entry name" value="HOMEOBOX_1"/>
    <property type="match status" value="1"/>
</dbReference>
<evidence type="ECO:0000313" key="9">
    <source>
        <dbReference type="EnsemblMetazoa" id="AALB016168-PA"/>
    </source>
</evidence>
<dbReference type="Proteomes" id="UP000069272">
    <property type="component" value="Chromosome 2R"/>
</dbReference>
<evidence type="ECO:0000256" key="3">
    <source>
        <dbReference type="ARBA" id="ARBA00023155"/>
    </source>
</evidence>
<dbReference type="OrthoDB" id="6159439at2759"/>
<dbReference type="AlphaFoldDB" id="A0A8W7K7T5"/>
<evidence type="ECO:0000256" key="2">
    <source>
        <dbReference type="ARBA" id="ARBA00023125"/>
    </source>
</evidence>
<dbReference type="SMART" id="SM00389">
    <property type="entry name" value="HOX"/>
    <property type="match status" value="1"/>
</dbReference>
<dbReference type="Pfam" id="PF00046">
    <property type="entry name" value="Homeodomain"/>
    <property type="match status" value="1"/>
</dbReference>
<dbReference type="InterPro" id="IPR017970">
    <property type="entry name" value="Homeobox_CS"/>
</dbReference>
<dbReference type="GO" id="GO:0043565">
    <property type="term" value="F:sequence-specific DNA binding"/>
    <property type="evidence" value="ECO:0007669"/>
    <property type="project" value="TreeGrafter"/>
</dbReference>
<comment type="similarity">
    <text evidence="5">Belongs to the H2.0 homeobox family.</text>
</comment>
<evidence type="ECO:0000256" key="6">
    <source>
        <dbReference type="PROSITE-ProRule" id="PRU00108"/>
    </source>
</evidence>
<dbReference type="SUPFAM" id="SSF46689">
    <property type="entry name" value="Homeodomain-like"/>
    <property type="match status" value="1"/>
</dbReference>
<dbReference type="EnsemblMetazoa" id="AALB016168-RA">
    <property type="protein sequence ID" value="AALB016168-PA"/>
    <property type="gene ID" value="AALB016168"/>
</dbReference>
<dbReference type="InterPro" id="IPR052497">
    <property type="entry name" value="H2.0_Homeobox_TF"/>
</dbReference>
<keyword evidence="2 6" id="KW-0238">DNA-binding</keyword>
<keyword evidence="3 6" id="KW-0371">Homeobox</keyword>
<evidence type="ECO:0000256" key="4">
    <source>
        <dbReference type="ARBA" id="ARBA00023242"/>
    </source>
</evidence>
<dbReference type="GO" id="GO:0005634">
    <property type="term" value="C:nucleus"/>
    <property type="evidence" value="ECO:0007669"/>
    <property type="project" value="UniProtKB-SubCell"/>
</dbReference>
<evidence type="ECO:0000313" key="10">
    <source>
        <dbReference type="Proteomes" id="UP000069272"/>
    </source>
</evidence>
<accession>A0A8W7K7T5</accession>
<reference evidence="9" key="2">
    <citation type="submission" date="2022-08" db="UniProtKB">
        <authorList>
            <consortium name="EnsemblMetazoa"/>
        </authorList>
    </citation>
    <scope>IDENTIFICATION</scope>
    <source>
        <strain evidence="9">STECLA/ALBI9_A</strain>
    </source>
</reference>
<dbReference type="PROSITE" id="PS50071">
    <property type="entry name" value="HOMEOBOX_2"/>
    <property type="match status" value="1"/>
</dbReference>